<accession>A0A1G7BHY1</accession>
<dbReference type="AlphaFoldDB" id="A0A1G7BHY1"/>
<keyword evidence="2" id="KW-1185">Reference proteome</keyword>
<dbReference type="EMBL" id="FMZO01000030">
    <property type="protein sequence ID" value="SDE26701.1"/>
    <property type="molecule type" value="Genomic_DNA"/>
</dbReference>
<evidence type="ECO:0000313" key="2">
    <source>
        <dbReference type="Proteomes" id="UP000198757"/>
    </source>
</evidence>
<evidence type="ECO:0000313" key="1">
    <source>
        <dbReference type="EMBL" id="SDE26701.1"/>
    </source>
</evidence>
<dbReference type="STRING" id="1285928.SAMN04487894_1309"/>
<proteinExistence type="predicted"/>
<dbReference type="OrthoDB" id="9840761at2"/>
<name>A0A1G7BHY1_NIADE</name>
<reference evidence="2" key="1">
    <citation type="submission" date="2016-10" db="EMBL/GenBank/DDBJ databases">
        <authorList>
            <person name="Varghese N."/>
            <person name="Submissions S."/>
        </authorList>
    </citation>
    <scope>NUCLEOTIDE SEQUENCE [LARGE SCALE GENOMIC DNA]</scope>
    <source>
        <strain evidence="2">DSM 25811 / CCM 8410 / LMG 26954 / E90</strain>
    </source>
</reference>
<dbReference type="RefSeq" id="WP_143019934.1">
    <property type="nucleotide sequence ID" value="NZ_FMZO01000030.1"/>
</dbReference>
<dbReference type="Proteomes" id="UP000198757">
    <property type="component" value="Unassembled WGS sequence"/>
</dbReference>
<sequence length="105" mass="11632">MKNIRILIFDTPYSGKERESYTIEANHEAIIVNLTSRSGPMYASSENCVLSKYDSVSIIVPGDDDVRVVKDLTSSDSWTFSKNSNINGIDVECRATITNADIVPK</sequence>
<protein>
    <submittedName>
        <fullName evidence="1">Uncharacterized protein</fullName>
    </submittedName>
</protein>
<gene>
    <name evidence="1" type="ORF">SAMN04487894_1309</name>
</gene>
<organism evidence="1 2">
    <name type="scientific">Niabella drilacis (strain DSM 25811 / CCM 8410 / CCUG 62505 / LMG 26954 / E90)</name>
    <dbReference type="NCBI Taxonomy" id="1285928"/>
    <lineage>
        <taxon>Bacteria</taxon>
        <taxon>Pseudomonadati</taxon>
        <taxon>Bacteroidota</taxon>
        <taxon>Chitinophagia</taxon>
        <taxon>Chitinophagales</taxon>
        <taxon>Chitinophagaceae</taxon>
        <taxon>Niabella</taxon>
    </lineage>
</organism>